<organism evidence="3 4">
    <name type="scientific">Furfurilactobacillus rossiae DSM 15814</name>
    <dbReference type="NCBI Taxonomy" id="1114972"/>
    <lineage>
        <taxon>Bacteria</taxon>
        <taxon>Bacillati</taxon>
        <taxon>Bacillota</taxon>
        <taxon>Bacilli</taxon>
        <taxon>Lactobacillales</taxon>
        <taxon>Lactobacillaceae</taxon>
        <taxon>Furfurilactobacillus</taxon>
    </lineage>
</organism>
<evidence type="ECO:0000259" key="2">
    <source>
        <dbReference type="Pfam" id="PF12146"/>
    </source>
</evidence>
<evidence type="ECO:0000313" key="3">
    <source>
        <dbReference type="EMBL" id="KRL56590.1"/>
    </source>
</evidence>
<dbReference type="InterPro" id="IPR029058">
    <property type="entry name" value="AB_hydrolase_fold"/>
</dbReference>
<proteinExistence type="predicted"/>
<dbReference type="eggNOG" id="COG1647">
    <property type="taxonomic scope" value="Bacteria"/>
</dbReference>
<dbReference type="PANTHER" id="PTHR11614">
    <property type="entry name" value="PHOSPHOLIPASE-RELATED"/>
    <property type="match status" value="1"/>
</dbReference>
<dbReference type="STRING" id="1114972.FD35_GL001684"/>
<dbReference type="Pfam" id="PF12146">
    <property type="entry name" value="Hydrolase_4"/>
    <property type="match status" value="1"/>
</dbReference>
<accession>A0A0R1RK07</accession>
<sequence>MQFFNERMERMTIHFRQPEPLFIEAGANAVLLLHAYSGSSNDMGMIGRGLARDGYTVYAPMFAGHGTMEPRDIITRGGVAAWLKNAQDAVTFLKAHGYQQIAVFGLSMGGLFATRLLEIDSTLVGGGTFASPVIRVGQTNVPQSFLSLSNKIYSRTQMSADEKQQSLDWLAQHNPEQLSDIEDFVQTQVAANLQMINKPFFIAQGDADQMIDPGSGAAFNERMESLNKDVTFKLYPNAGHVLTVNNAHHQLQTDVEKFLERLF</sequence>
<dbReference type="PATRIC" id="fig|1114972.6.peg.1711"/>
<feature type="domain" description="Serine aminopeptidase S33" evidence="2">
    <location>
        <begin position="29"/>
        <end position="243"/>
    </location>
</feature>
<evidence type="ECO:0000313" key="4">
    <source>
        <dbReference type="Proteomes" id="UP000051999"/>
    </source>
</evidence>
<keyword evidence="4" id="KW-1185">Reference proteome</keyword>
<reference evidence="3 4" key="1">
    <citation type="journal article" date="2015" name="Genome Announc.">
        <title>Expanding the biotechnology potential of lactobacilli through comparative genomics of 213 strains and associated genera.</title>
        <authorList>
            <person name="Sun Z."/>
            <person name="Harris H.M."/>
            <person name="McCann A."/>
            <person name="Guo C."/>
            <person name="Argimon S."/>
            <person name="Zhang W."/>
            <person name="Yang X."/>
            <person name="Jeffery I.B."/>
            <person name="Cooney J.C."/>
            <person name="Kagawa T.F."/>
            <person name="Liu W."/>
            <person name="Song Y."/>
            <person name="Salvetti E."/>
            <person name="Wrobel A."/>
            <person name="Rasinkangas P."/>
            <person name="Parkhill J."/>
            <person name="Rea M.C."/>
            <person name="O'Sullivan O."/>
            <person name="Ritari J."/>
            <person name="Douillard F.P."/>
            <person name="Paul Ross R."/>
            <person name="Yang R."/>
            <person name="Briner A.E."/>
            <person name="Felis G.E."/>
            <person name="de Vos W.M."/>
            <person name="Barrangou R."/>
            <person name="Klaenhammer T.R."/>
            <person name="Caufield P.W."/>
            <person name="Cui Y."/>
            <person name="Zhang H."/>
            <person name="O'Toole P.W."/>
        </authorList>
    </citation>
    <scope>NUCLEOTIDE SEQUENCE [LARGE SCALE GENOMIC DNA]</scope>
    <source>
        <strain evidence="3 4">DSM 15814</strain>
    </source>
</reference>
<dbReference type="PIRSF" id="PIRSF017388">
    <property type="entry name" value="Esterase_lipase"/>
    <property type="match status" value="1"/>
</dbReference>
<dbReference type="GO" id="GO:0052689">
    <property type="term" value="F:carboxylic ester hydrolase activity"/>
    <property type="evidence" value="ECO:0007669"/>
    <property type="project" value="InterPro"/>
</dbReference>
<protein>
    <submittedName>
        <fullName evidence="3">Esterase lipase</fullName>
    </submittedName>
</protein>
<feature type="active site" description="Charge relay system" evidence="1">
    <location>
        <position position="208"/>
    </location>
</feature>
<name>A0A0R1RK07_9LACO</name>
<dbReference type="AlphaFoldDB" id="A0A0R1RK07"/>
<feature type="active site" description="Charge relay system" evidence="1">
    <location>
        <position position="240"/>
    </location>
</feature>
<feature type="active site" description="Nucleophile" evidence="1">
    <location>
        <position position="107"/>
    </location>
</feature>
<dbReference type="Proteomes" id="UP000051999">
    <property type="component" value="Unassembled WGS sequence"/>
</dbReference>
<dbReference type="InterPro" id="IPR051044">
    <property type="entry name" value="MAG_DAG_Lipase"/>
</dbReference>
<dbReference type="SUPFAM" id="SSF53474">
    <property type="entry name" value="alpha/beta-Hydrolases"/>
    <property type="match status" value="1"/>
</dbReference>
<dbReference type="InterPro" id="IPR012354">
    <property type="entry name" value="Esterase_lipase"/>
</dbReference>
<comment type="caution">
    <text evidence="3">The sequence shown here is derived from an EMBL/GenBank/DDBJ whole genome shotgun (WGS) entry which is preliminary data.</text>
</comment>
<dbReference type="InterPro" id="IPR022742">
    <property type="entry name" value="Hydrolase_4"/>
</dbReference>
<gene>
    <name evidence="3" type="ORF">FD35_GL001684</name>
</gene>
<evidence type="ECO:0000256" key="1">
    <source>
        <dbReference type="PIRSR" id="PIRSR017388-1"/>
    </source>
</evidence>
<dbReference type="Gene3D" id="3.40.50.1820">
    <property type="entry name" value="alpha/beta hydrolase"/>
    <property type="match status" value="1"/>
</dbReference>
<dbReference type="EMBL" id="AZFF01000003">
    <property type="protein sequence ID" value="KRL56590.1"/>
    <property type="molecule type" value="Genomic_DNA"/>
</dbReference>